<sequence>MERTKQLALGAVLTALALALSYAERFFPLQLLIPLPGVKLGLANLVTVYALYRLGLGQTLAILLLRCTLGAVFGGGVTAWLFSVSGGLAALAVMAALRRVSVVSVYGVSTGGAAAHHLGQLLAARAVLNSPYVWAYLPFLLAAGLVTGAVTGHISARLLRHIPRSQGEKRGASCA</sequence>
<dbReference type="PIRSF" id="PIRSF027391">
    <property type="entry name" value="Hpre_diP_synt_I"/>
    <property type="match status" value="1"/>
</dbReference>
<reference evidence="2" key="2">
    <citation type="journal article" date="2021" name="PeerJ">
        <title>Extensive microbial diversity within the chicken gut microbiome revealed by metagenomics and culture.</title>
        <authorList>
            <person name="Gilroy R."/>
            <person name="Ravi A."/>
            <person name="Getino M."/>
            <person name="Pursley I."/>
            <person name="Horton D.L."/>
            <person name="Alikhan N.F."/>
            <person name="Baker D."/>
            <person name="Gharbi K."/>
            <person name="Hall N."/>
            <person name="Watson M."/>
            <person name="Adriaenssens E.M."/>
            <person name="Foster-Nyarko E."/>
            <person name="Jarju S."/>
            <person name="Secka A."/>
            <person name="Antonio M."/>
            <person name="Oren A."/>
            <person name="Chaudhuri R.R."/>
            <person name="La Ragione R."/>
            <person name="Hildebrand F."/>
            <person name="Pallen M.J."/>
        </authorList>
    </citation>
    <scope>NUCLEOTIDE SEQUENCE</scope>
    <source>
        <strain evidence="2">ChiSjej2B20-13462</strain>
    </source>
</reference>
<keyword evidence="1" id="KW-0812">Transmembrane</keyword>
<dbReference type="Proteomes" id="UP000886874">
    <property type="component" value="Unassembled WGS sequence"/>
</dbReference>
<protein>
    <submittedName>
        <fullName evidence="2">Gx transporter family protein</fullName>
    </submittedName>
</protein>
<feature type="transmembrane region" description="Helical" evidence="1">
    <location>
        <begin position="64"/>
        <end position="97"/>
    </location>
</feature>
<keyword evidence="1" id="KW-0472">Membrane</keyword>
<dbReference type="EMBL" id="DVFN01000017">
    <property type="protein sequence ID" value="HIQ68980.1"/>
    <property type="molecule type" value="Genomic_DNA"/>
</dbReference>
<dbReference type="InterPro" id="IPR014535">
    <property type="entry name" value="Hpre_diP_synt_I"/>
</dbReference>
<feature type="transmembrane region" description="Helical" evidence="1">
    <location>
        <begin position="133"/>
        <end position="156"/>
    </location>
</feature>
<name>A0A9D0Z4Z5_9FIRM</name>
<dbReference type="InterPro" id="IPR010898">
    <property type="entry name" value="Hpre_diP_synth_I"/>
</dbReference>
<proteinExistence type="predicted"/>
<dbReference type="Pfam" id="PF07456">
    <property type="entry name" value="Hpre_diP_synt_I"/>
    <property type="match status" value="1"/>
</dbReference>
<accession>A0A9D0Z4Z5</accession>
<feature type="transmembrane region" description="Helical" evidence="1">
    <location>
        <begin position="33"/>
        <end position="52"/>
    </location>
</feature>
<evidence type="ECO:0000313" key="2">
    <source>
        <dbReference type="EMBL" id="HIQ68980.1"/>
    </source>
</evidence>
<organism evidence="2 3">
    <name type="scientific">Candidatus Avoscillospira stercorigallinarum</name>
    <dbReference type="NCBI Taxonomy" id="2840708"/>
    <lineage>
        <taxon>Bacteria</taxon>
        <taxon>Bacillati</taxon>
        <taxon>Bacillota</taxon>
        <taxon>Clostridia</taxon>
        <taxon>Eubacteriales</taxon>
        <taxon>Oscillospiraceae</taxon>
        <taxon>Oscillospiraceae incertae sedis</taxon>
        <taxon>Candidatus Avoscillospira</taxon>
    </lineage>
</organism>
<reference evidence="2" key="1">
    <citation type="submission" date="2020-10" db="EMBL/GenBank/DDBJ databases">
        <authorList>
            <person name="Gilroy R."/>
        </authorList>
    </citation>
    <scope>NUCLEOTIDE SEQUENCE</scope>
    <source>
        <strain evidence="2">ChiSjej2B20-13462</strain>
    </source>
</reference>
<keyword evidence="1" id="KW-1133">Transmembrane helix</keyword>
<dbReference type="AlphaFoldDB" id="A0A9D0Z4Z5"/>
<dbReference type="Gene3D" id="1.10.1760.20">
    <property type="match status" value="1"/>
</dbReference>
<comment type="caution">
    <text evidence="2">The sequence shown here is derived from an EMBL/GenBank/DDBJ whole genome shotgun (WGS) entry which is preliminary data.</text>
</comment>
<evidence type="ECO:0000313" key="3">
    <source>
        <dbReference type="Proteomes" id="UP000886874"/>
    </source>
</evidence>
<evidence type="ECO:0000256" key="1">
    <source>
        <dbReference type="SAM" id="Phobius"/>
    </source>
</evidence>
<gene>
    <name evidence="2" type="ORF">IAA67_01430</name>
</gene>